<dbReference type="GO" id="GO:0008198">
    <property type="term" value="F:ferrous iron binding"/>
    <property type="evidence" value="ECO:0007669"/>
    <property type="project" value="TreeGrafter"/>
</dbReference>
<protein>
    <submittedName>
        <fullName evidence="3">Chaperone protein DnaJ</fullName>
    </submittedName>
</protein>
<reference evidence="3 4" key="1">
    <citation type="submission" date="2019-07" db="EMBL/GenBank/DDBJ databases">
        <title>Draft genome assembly of a fouling barnacle, Amphibalanus amphitrite (Darwin, 1854): The first reference genome for Thecostraca.</title>
        <authorList>
            <person name="Kim W."/>
        </authorList>
    </citation>
    <scope>NUCLEOTIDE SEQUENCE [LARGE SCALE GENOMIC DNA]</scope>
    <source>
        <strain evidence="3">SNU_AA5</strain>
        <tissue evidence="3">Soma without cirri and trophi</tissue>
    </source>
</reference>
<dbReference type="PANTHER" id="PTHR45255:SF1">
    <property type="entry name" value="DNAJ HOMOLOG SUBFAMILY C MEMBER 24"/>
    <property type="match status" value="1"/>
</dbReference>
<dbReference type="SMART" id="SM00271">
    <property type="entry name" value="DnaJ"/>
    <property type="match status" value="1"/>
</dbReference>
<evidence type="ECO:0000313" key="3">
    <source>
        <dbReference type="EMBL" id="KAF0301080.1"/>
    </source>
</evidence>
<dbReference type="PANTHER" id="PTHR45255">
    <property type="entry name" value="DNAJ HOMOLOG SUBFAMILY C MEMBER 24"/>
    <property type="match status" value="1"/>
</dbReference>
<evidence type="ECO:0000259" key="2">
    <source>
        <dbReference type="PROSITE" id="PS50076"/>
    </source>
</evidence>
<dbReference type="PROSITE" id="PS50076">
    <property type="entry name" value="DNAJ_2"/>
    <property type="match status" value="1"/>
</dbReference>
<keyword evidence="1" id="KW-0862">Zinc</keyword>
<dbReference type="OrthoDB" id="66964at2759"/>
<dbReference type="PRINTS" id="PR00625">
    <property type="entry name" value="JDOMAIN"/>
</dbReference>
<organism evidence="3 4">
    <name type="scientific">Amphibalanus amphitrite</name>
    <name type="common">Striped barnacle</name>
    <name type="synonym">Balanus amphitrite</name>
    <dbReference type="NCBI Taxonomy" id="1232801"/>
    <lineage>
        <taxon>Eukaryota</taxon>
        <taxon>Metazoa</taxon>
        <taxon>Ecdysozoa</taxon>
        <taxon>Arthropoda</taxon>
        <taxon>Crustacea</taxon>
        <taxon>Multicrustacea</taxon>
        <taxon>Cirripedia</taxon>
        <taxon>Thoracica</taxon>
        <taxon>Thoracicalcarea</taxon>
        <taxon>Balanomorpha</taxon>
        <taxon>Balanoidea</taxon>
        <taxon>Balanidae</taxon>
        <taxon>Amphibalaninae</taxon>
        <taxon>Amphibalanus</taxon>
    </lineage>
</organism>
<keyword evidence="4" id="KW-1185">Reference proteome</keyword>
<dbReference type="InterPro" id="IPR036869">
    <property type="entry name" value="J_dom_sf"/>
</dbReference>
<dbReference type="Gene3D" id="1.10.287.110">
    <property type="entry name" value="DnaJ domain"/>
    <property type="match status" value="1"/>
</dbReference>
<dbReference type="GO" id="GO:0001671">
    <property type="term" value="F:ATPase activator activity"/>
    <property type="evidence" value="ECO:0007669"/>
    <property type="project" value="TreeGrafter"/>
</dbReference>
<comment type="caution">
    <text evidence="3">The sequence shown here is derived from an EMBL/GenBank/DDBJ whole genome shotgun (WGS) entry which is preliminary data.</text>
</comment>
<dbReference type="InterPro" id="IPR001623">
    <property type="entry name" value="DnaJ_domain"/>
</dbReference>
<dbReference type="CDD" id="cd06257">
    <property type="entry name" value="DnaJ"/>
    <property type="match status" value="1"/>
</dbReference>
<evidence type="ECO:0000256" key="1">
    <source>
        <dbReference type="ARBA" id="ARBA00022833"/>
    </source>
</evidence>
<gene>
    <name evidence="3" type="primary">dnaJ</name>
    <name evidence="3" type="ORF">FJT64_026571</name>
</gene>
<dbReference type="AlphaFoldDB" id="A0A6A4WBP4"/>
<dbReference type="Proteomes" id="UP000440578">
    <property type="component" value="Unassembled WGS sequence"/>
</dbReference>
<accession>A0A6A4WBP4</accession>
<proteinExistence type="predicted"/>
<evidence type="ECO:0000313" key="4">
    <source>
        <dbReference type="Proteomes" id="UP000440578"/>
    </source>
</evidence>
<name>A0A6A4WBP4_AMPAM</name>
<sequence>MTDPQQAEDLYGILGARSDADYVELKACYQSLARATHPDKQGGGGVGGGEQFQRVQRAWRVLSDPAARAAYDRSATAARLSSVAVEDELQLSELDWREDLDAYWRDCPLR</sequence>
<dbReference type="SUPFAM" id="SSF46565">
    <property type="entry name" value="Chaperone J-domain"/>
    <property type="match status" value="1"/>
</dbReference>
<dbReference type="Pfam" id="PF00226">
    <property type="entry name" value="DnaJ"/>
    <property type="match status" value="1"/>
</dbReference>
<feature type="domain" description="J" evidence="2">
    <location>
        <begin position="9"/>
        <end position="75"/>
    </location>
</feature>
<dbReference type="EMBL" id="VIIS01001200">
    <property type="protein sequence ID" value="KAF0301080.1"/>
    <property type="molecule type" value="Genomic_DNA"/>
</dbReference>